<dbReference type="AlphaFoldDB" id="A0A803PT47"/>
<dbReference type="EnsemblPlants" id="evm.model.06.1109">
    <property type="protein sequence ID" value="cds.evm.model.06.1109"/>
    <property type="gene ID" value="evm.TU.06.1109"/>
</dbReference>
<evidence type="ECO:0000256" key="1">
    <source>
        <dbReference type="SAM" id="MobiDB-lite"/>
    </source>
</evidence>
<feature type="region of interest" description="Disordered" evidence="1">
    <location>
        <begin position="486"/>
        <end position="514"/>
    </location>
</feature>
<sequence>MAANNNIGLNNNQPTLVVIDAQPRAVRDYFLPVPALINMVQHNQFGRLATEDPNIHLAIFLEVCAIVKMNGVTDDAIRLRLFPSSLRDRVRKWLQSMQPCSISTWDEMARKFMVKFFPPSKSAQLRSEIGQFRHLDSEPFYEAWERSKDLLRHYPQHGYESWMQVSIFYNGLNGPTRTLIDAAVGGALLSKHITEAINLLEEMATNSYNWPNERNTHKKLAGLHEVDPMTNIAAQISALSNQEAALVNHKNTSTVENVVAASTSQGPEMSIEQAQYMAYKTYNNNYRGNPMPNYYHPGLRNHENLSYGNTKNVLQLPSGFNTQQQEDKKYLEDILGTFMIESKKRFNKNEARLNNIETHISNMDASMKNIEVQVRKLANVSSNQADTENTCNMVESCNSNEDNRETNHNEKTKKPRDKKKLKEEFLIGKQVLVIHSKFKSLTSNVISRWKDPFKFKELLPCGLVSIKSEKGEILKVHKRKLKACTDELRRPYQPPRGNDDDPPANDGRGRAMDP</sequence>
<accession>A0A803PT47</accession>
<reference evidence="3" key="1">
    <citation type="submission" date="2018-11" db="EMBL/GenBank/DDBJ databases">
        <authorList>
            <person name="Grassa J C."/>
        </authorList>
    </citation>
    <scope>NUCLEOTIDE SEQUENCE [LARGE SCALE GENOMIC DNA]</scope>
</reference>
<feature type="domain" description="Retrotransposon gag" evidence="2">
    <location>
        <begin position="80"/>
        <end position="173"/>
    </location>
</feature>
<dbReference type="Gramene" id="evm.model.06.1109">
    <property type="protein sequence ID" value="cds.evm.model.06.1109"/>
    <property type="gene ID" value="evm.TU.06.1109"/>
</dbReference>
<dbReference type="Proteomes" id="UP000596661">
    <property type="component" value="Chromosome 6"/>
</dbReference>
<dbReference type="EMBL" id="UZAU01000590">
    <property type="status" value="NOT_ANNOTATED_CDS"/>
    <property type="molecule type" value="Genomic_DNA"/>
</dbReference>
<name>A0A803PT47_CANSA</name>
<proteinExistence type="predicted"/>
<dbReference type="PANTHER" id="PTHR33223:SF11">
    <property type="entry name" value="ELEMENT PROTEIN, PUTATIVE-RELATED"/>
    <property type="match status" value="1"/>
</dbReference>
<feature type="region of interest" description="Disordered" evidence="1">
    <location>
        <begin position="395"/>
        <end position="418"/>
    </location>
</feature>
<dbReference type="PANTHER" id="PTHR33223">
    <property type="entry name" value="CCHC-TYPE DOMAIN-CONTAINING PROTEIN"/>
    <property type="match status" value="1"/>
</dbReference>
<dbReference type="OMA" id="PNERNTH"/>
<reference evidence="3" key="2">
    <citation type="submission" date="2021-03" db="UniProtKB">
        <authorList>
            <consortium name="EnsemblPlants"/>
        </authorList>
    </citation>
    <scope>IDENTIFICATION</scope>
</reference>
<evidence type="ECO:0000259" key="2">
    <source>
        <dbReference type="Pfam" id="PF03732"/>
    </source>
</evidence>
<evidence type="ECO:0000313" key="4">
    <source>
        <dbReference type="Proteomes" id="UP000596661"/>
    </source>
</evidence>
<organism evidence="3 4">
    <name type="scientific">Cannabis sativa</name>
    <name type="common">Hemp</name>
    <name type="synonym">Marijuana</name>
    <dbReference type="NCBI Taxonomy" id="3483"/>
    <lineage>
        <taxon>Eukaryota</taxon>
        <taxon>Viridiplantae</taxon>
        <taxon>Streptophyta</taxon>
        <taxon>Embryophyta</taxon>
        <taxon>Tracheophyta</taxon>
        <taxon>Spermatophyta</taxon>
        <taxon>Magnoliopsida</taxon>
        <taxon>eudicotyledons</taxon>
        <taxon>Gunneridae</taxon>
        <taxon>Pentapetalae</taxon>
        <taxon>rosids</taxon>
        <taxon>fabids</taxon>
        <taxon>Rosales</taxon>
        <taxon>Cannabaceae</taxon>
        <taxon>Cannabis</taxon>
    </lineage>
</organism>
<feature type="compositionally biased region" description="Basic and acidic residues" evidence="1">
    <location>
        <begin position="401"/>
        <end position="412"/>
    </location>
</feature>
<protein>
    <recommendedName>
        <fullName evidence="2">Retrotransposon gag domain-containing protein</fullName>
    </recommendedName>
</protein>
<dbReference type="Pfam" id="PF03732">
    <property type="entry name" value="Retrotrans_gag"/>
    <property type="match status" value="1"/>
</dbReference>
<keyword evidence="4" id="KW-1185">Reference proteome</keyword>
<dbReference type="InterPro" id="IPR005162">
    <property type="entry name" value="Retrotrans_gag_dom"/>
</dbReference>
<evidence type="ECO:0000313" key="3">
    <source>
        <dbReference type="EnsemblPlants" id="cds.evm.model.06.1109"/>
    </source>
</evidence>